<dbReference type="AlphaFoldDB" id="A0ABD2PR83"/>
<keyword evidence="3" id="KW-1185">Reference proteome</keyword>
<evidence type="ECO:0000313" key="3">
    <source>
        <dbReference type="Proteomes" id="UP001626550"/>
    </source>
</evidence>
<feature type="region of interest" description="Disordered" evidence="1">
    <location>
        <begin position="1"/>
        <end position="33"/>
    </location>
</feature>
<organism evidence="2 3">
    <name type="scientific">Cichlidogyrus casuarinus</name>
    <dbReference type="NCBI Taxonomy" id="1844966"/>
    <lineage>
        <taxon>Eukaryota</taxon>
        <taxon>Metazoa</taxon>
        <taxon>Spiralia</taxon>
        <taxon>Lophotrochozoa</taxon>
        <taxon>Platyhelminthes</taxon>
        <taxon>Monogenea</taxon>
        <taxon>Monopisthocotylea</taxon>
        <taxon>Dactylogyridea</taxon>
        <taxon>Ancyrocephalidae</taxon>
        <taxon>Cichlidogyrus</taxon>
    </lineage>
</organism>
<comment type="caution">
    <text evidence="2">The sequence shown here is derived from an EMBL/GenBank/DDBJ whole genome shotgun (WGS) entry which is preliminary data.</text>
</comment>
<accession>A0ABD2PR83</accession>
<sequence length="156" mass="16632">METESEMAGSQCSPPISTSIYLQNSSSPDSMEQDRTIQIQQLGTAALQDLIHCSSYNRYSKHPSHYAADQALPANFINLGTIPTSVSISGDGEGTNYPIVYSLTTTNTEMGDVVLAAPGQAYQIISPAESHAFNVISPEHLPLSFKILDPQGGGVT</sequence>
<reference evidence="2 3" key="1">
    <citation type="submission" date="2024-11" db="EMBL/GenBank/DDBJ databases">
        <title>Adaptive evolution of stress response genes in parasites aligns with host niche diversity.</title>
        <authorList>
            <person name="Hahn C."/>
            <person name="Resl P."/>
        </authorList>
    </citation>
    <scope>NUCLEOTIDE SEQUENCE [LARGE SCALE GENOMIC DNA]</scope>
    <source>
        <strain evidence="2">EGGRZ-B1_66</strain>
        <tissue evidence="2">Body</tissue>
    </source>
</reference>
<dbReference type="EMBL" id="JBJKFK010003775">
    <property type="protein sequence ID" value="KAL3309568.1"/>
    <property type="molecule type" value="Genomic_DNA"/>
</dbReference>
<evidence type="ECO:0000256" key="1">
    <source>
        <dbReference type="SAM" id="MobiDB-lite"/>
    </source>
</evidence>
<dbReference type="Proteomes" id="UP001626550">
    <property type="component" value="Unassembled WGS sequence"/>
</dbReference>
<gene>
    <name evidence="2" type="ORF">Ciccas_011885</name>
</gene>
<evidence type="ECO:0000313" key="2">
    <source>
        <dbReference type="EMBL" id="KAL3309568.1"/>
    </source>
</evidence>
<proteinExistence type="predicted"/>
<feature type="compositionally biased region" description="Polar residues" evidence="1">
    <location>
        <begin position="8"/>
        <end position="33"/>
    </location>
</feature>
<protein>
    <submittedName>
        <fullName evidence="2">Uncharacterized protein</fullName>
    </submittedName>
</protein>
<name>A0ABD2PR83_9PLAT</name>